<organism evidence="13 14">
    <name type="scientific">Kluyveromyces lactis (strain ATCC 8585 / CBS 2359 / DSM 70799 / NBRC 1267 / NRRL Y-1140 / WM37)</name>
    <name type="common">Yeast</name>
    <name type="synonym">Candida sphaerica</name>
    <dbReference type="NCBI Taxonomy" id="284590"/>
    <lineage>
        <taxon>Eukaryota</taxon>
        <taxon>Fungi</taxon>
        <taxon>Dikarya</taxon>
        <taxon>Ascomycota</taxon>
        <taxon>Saccharomycotina</taxon>
        <taxon>Saccharomycetes</taxon>
        <taxon>Saccharomycetales</taxon>
        <taxon>Saccharomycetaceae</taxon>
        <taxon>Kluyveromyces</taxon>
    </lineage>
</organism>
<feature type="region of interest" description="Disordered" evidence="10">
    <location>
        <begin position="347"/>
        <end position="382"/>
    </location>
</feature>
<dbReference type="KEGG" id="kla:KLLA0_E16193g"/>
<feature type="transmembrane region" description="Helical" evidence="11">
    <location>
        <begin position="115"/>
        <end position="134"/>
    </location>
</feature>
<evidence type="ECO:0000256" key="11">
    <source>
        <dbReference type="SAM" id="Phobius"/>
    </source>
</evidence>
<evidence type="ECO:0000313" key="13">
    <source>
        <dbReference type="EMBL" id="CAG99766.1"/>
    </source>
</evidence>
<keyword evidence="8" id="KW-0406">Ion transport</keyword>
<dbReference type="FunCoup" id="Q6CN10">
    <property type="interactions" value="34"/>
</dbReference>
<dbReference type="AlphaFoldDB" id="Q6CN10"/>
<keyword evidence="6 11" id="KW-1133">Transmembrane helix</keyword>
<dbReference type="SFLD" id="SFLDG01168">
    <property type="entry name" value="Ferric_reductase_subgroup_(FRE"/>
    <property type="match status" value="1"/>
</dbReference>
<comment type="subcellular location">
    <subcellularLocation>
        <location evidence="1">Membrane</location>
        <topology evidence="1">Multi-pass membrane protein</topology>
    </subcellularLocation>
</comment>
<keyword evidence="7" id="KW-0560">Oxidoreductase</keyword>
<keyword evidence="3 11" id="KW-0812">Transmembrane</keyword>
<dbReference type="SFLD" id="SFLDS00052">
    <property type="entry name" value="Ferric_Reductase_Domain"/>
    <property type="match status" value="1"/>
</dbReference>
<dbReference type="InterPro" id="IPR013130">
    <property type="entry name" value="Fe3_Rdtase_TM_dom"/>
</dbReference>
<dbReference type="InterPro" id="IPR050369">
    <property type="entry name" value="RBOH/FRE"/>
</dbReference>
<evidence type="ECO:0000256" key="4">
    <source>
        <dbReference type="ARBA" id="ARBA00022827"/>
    </source>
</evidence>
<dbReference type="Pfam" id="PF01794">
    <property type="entry name" value="Ferric_reduct"/>
    <property type="match status" value="1"/>
</dbReference>
<accession>Q6CN10</accession>
<dbReference type="GO" id="GO:0000293">
    <property type="term" value="F:ferric-chelate reductase activity"/>
    <property type="evidence" value="ECO:0007669"/>
    <property type="project" value="TreeGrafter"/>
</dbReference>
<sequence length="557" mass="63202">MPALLFLTTRPSPLPHVLYLALLPLHKWISRIVVFQSLLHTILYTVYYARIGALAKLKKLANIWGILAMLLFIMIAVTSLPRIRRVNFQLFYFVHYAATWLSVVMLQYHARPNMNMISTFNIILLLGQIIYRLWNTRLSTISVIPVSPAISVVEFPLADLSKKPILPSGHVRMNNYHNFWLKRWFYHLIPLQHPFTIASLPNESMVRLIVRTGKFPLKTNSKYYITGALEPKVDFMSKSGSRDNNRLLPFQSATPMLLLSPLSFNINAKRVFMVVGGSAISFGLPMLRILNFNGVTVKLIWVTRDHRDMKILNVFKNNYNGLEIFVTGTLGAEQDLQIDYVDYGPDPLGLPHPELQEPVPQALPSSSDYNPETTLTSSSYPKYGSISTDKSAFSSDLDHSQKHNEDEFDFTNVYSATNTLKRKKSEPKLFGPPSPFHKDEAFRKPKVIIPPNDENYKSDVESLEDDDMKLTIPAGVKLVFGRPQLSNLDYQWCLQKECSLPSEVDDCCVMNSDVNITHVDDLANVWVVAAGPKGLVESTKRWATDGGLHFHEESFSV</sequence>
<keyword evidence="5" id="KW-0249">Electron transport</keyword>
<evidence type="ECO:0000256" key="3">
    <source>
        <dbReference type="ARBA" id="ARBA00022692"/>
    </source>
</evidence>
<feature type="transmembrane region" description="Helical" evidence="11">
    <location>
        <begin position="61"/>
        <end position="83"/>
    </location>
</feature>
<gene>
    <name evidence="13" type="ORF">KLLA0_E16193g</name>
</gene>
<feature type="transmembrane region" description="Helical" evidence="11">
    <location>
        <begin position="89"/>
        <end position="108"/>
    </location>
</feature>
<keyword evidence="14" id="KW-1185">Reference proteome</keyword>
<evidence type="ECO:0000256" key="5">
    <source>
        <dbReference type="ARBA" id="ARBA00022982"/>
    </source>
</evidence>
<dbReference type="PaxDb" id="284590-Q6CN10"/>
<dbReference type="EMBL" id="CR382125">
    <property type="protein sequence ID" value="CAG99766.1"/>
    <property type="molecule type" value="Genomic_DNA"/>
</dbReference>
<dbReference type="Proteomes" id="UP000000598">
    <property type="component" value="Chromosome E"/>
</dbReference>
<evidence type="ECO:0000256" key="2">
    <source>
        <dbReference type="ARBA" id="ARBA00022630"/>
    </source>
</evidence>
<feature type="compositionally biased region" description="Polar residues" evidence="10">
    <location>
        <begin position="363"/>
        <end position="382"/>
    </location>
</feature>
<name>Q6CN10_KLULA</name>
<dbReference type="InParanoid" id="Q6CN10"/>
<keyword evidence="4" id="KW-0274">FAD</keyword>
<dbReference type="PANTHER" id="PTHR11972:SF178">
    <property type="entry name" value="FERRIC REDUCTASE TRANSMEMBRANE COMPONENT 8-RELATED"/>
    <property type="match status" value="1"/>
</dbReference>
<dbReference type="CDD" id="cd06186">
    <property type="entry name" value="NOX_Duox_like_FAD_NADP"/>
    <property type="match status" value="1"/>
</dbReference>
<keyword evidence="8" id="KW-0813">Transport</keyword>
<evidence type="ECO:0000256" key="1">
    <source>
        <dbReference type="ARBA" id="ARBA00004141"/>
    </source>
</evidence>
<evidence type="ECO:0000256" key="9">
    <source>
        <dbReference type="ARBA" id="ARBA00023136"/>
    </source>
</evidence>
<evidence type="ECO:0000313" key="14">
    <source>
        <dbReference type="Proteomes" id="UP000000598"/>
    </source>
</evidence>
<dbReference type="OMA" id="LLPIHKW"/>
<evidence type="ECO:0000259" key="12">
    <source>
        <dbReference type="Pfam" id="PF01794"/>
    </source>
</evidence>
<evidence type="ECO:0000256" key="8">
    <source>
        <dbReference type="ARBA" id="ARBA00023065"/>
    </source>
</evidence>
<keyword evidence="2" id="KW-0285">Flavoprotein</keyword>
<proteinExistence type="predicted"/>
<feature type="transmembrane region" description="Helical" evidence="11">
    <location>
        <begin position="28"/>
        <end position="49"/>
    </location>
</feature>
<dbReference type="HOGENOM" id="CLU_025685_0_0_1"/>
<protein>
    <submittedName>
        <fullName evidence="13">KLLA0E16193p</fullName>
    </submittedName>
</protein>
<dbReference type="SFLD" id="SFLDF00463">
    <property type="entry name" value="AIM14"/>
    <property type="match status" value="1"/>
</dbReference>
<keyword evidence="9 11" id="KW-0472">Membrane</keyword>
<evidence type="ECO:0000256" key="6">
    <source>
        <dbReference type="ARBA" id="ARBA00022989"/>
    </source>
</evidence>
<dbReference type="GO" id="GO:0033215">
    <property type="term" value="P:reductive iron assimilation"/>
    <property type="evidence" value="ECO:0007669"/>
    <property type="project" value="TreeGrafter"/>
</dbReference>
<evidence type="ECO:0000256" key="7">
    <source>
        <dbReference type="ARBA" id="ARBA00023002"/>
    </source>
</evidence>
<dbReference type="PANTHER" id="PTHR11972">
    <property type="entry name" value="NADPH OXIDASE"/>
    <property type="match status" value="1"/>
</dbReference>
<dbReference type="GO" id="GO:0005886">
    <property type="term" value="C:plasma membrane"/>
    <property type="evidence" value="ECO:0007669"/>
    <property type="project" value="TreeGrafter"/>
</dbReference>
<dbReference type="eggNOG" id="KOG0039">
    <property type="taxonomic scope" value="Eukaryota"/>
</dbReference>
<reference evidence="13 14" key="1">
    <citation type="journal article" date="2004" name="Nature">
        <title>Genome evolution in yeasts.</title>
        <authorList>
            <consortium name="Genolevures"/>
            <person name="Dujon B."/>
            <person name="Sherman D."/>
            <person name="Fischer G."/>
            <person name="Durrens P."/>
            <person name="Casaregola S."/>
            <person name="Lafontaine I."/>
            <person name="de Montigny J."/>
            <person name="Marck C."/>
            <person name="Neuveglise C."/>
            <person name="Talla E."/>
            <person name="Goffard N."/>
            <person name="Frangeul L."/>
            <person name="Aigle M."/>
            <person name="Anthouard V."/>
            <person name="Babour A."/>
            <person name="Barbe V."/>
            <person name="Barnay S."/>
            <person name="Blanchin S."/>
            <person name="Beckerich J.M."/>
            <person name="Beyne E."/>
            <person name="Bleykasten C."/>
            <person name="Boisrame A."/>
            <person name="Boyer J."/>
            <person name="Cattolico L."/>
            <person name="Confanioleri F."/>
            <person name="de Daruvar A."/>
            <person name="Despons L."/>
            <person name="Fabre E."/>
            <person name="Fairhead C."/>
            <person name="Ferry-Dumazet H."/>
            <person name="Groppi A."/>
            <person name="Hantraye F."/>
            <person name="Hennequin C."/>
            <person name="Jauniaux N."/>
            <person name="Joyet P."/>
            <person name="Kachouri R."/>
            <person name="Kerrest A."/>
            <person name="Koszul R."/>
            <person name="Lemaire M."/>
            <person name="Lesur I."/>
            <person name="Ma L."/>
            <person name="Muller H."/>
            <person name="Nicaud J.M."/>
            <person name="Nikolski M."/>
            <person name="Oztas S."/>
            <person name="Ozier-Kalogeropoulos O."/>
            <person name="Pellenz S."/>
            <person name="Potier S."/>
            <person name="Richard G.F."/>
            <person name="Straub M.L."/>
            <person name="Suleau A."/>
            <person name="Swennene D."/>
            <person name="Tekaia F."/>
            <person name="Wesolowski-Louvel M."/>
            <person name="Westhof E."/>
            <person name="Wirth B."/>
            <person name="Zeniou-Meyer M."/>
            <person name="Zivanovic I."/>
            <person name="Bolotin-Fukuhara M."/>
            <person name="Thierry A."/>
            <person name="Bouchier C."/>
            <person name="Caudron B."/>
            <person name="Scarpelli C."/>
            <person name="Gaillardin C."/>
            <person name="Weissenbach J."/>
            <person name="Wincker P."/>
            <person name="Souciet J.L."/>
        </authorList>
    </citation>
    <scope>NUCLEOTIDE SEQUENCE [LARGE SCALE GENOMIC DNA]</scope>
    <source>
        <strain evidence="14">ATCC 8585 / CBS 2359 / DSM 70799 / NBRC 1267 / NRRL Y-1140 / WM37</strain>
    </source>
</reference>
<feature type="domain" description="Ferric oxidoreductase" evidence="12">
    <location>
        <begin position="1"/>
        <end position="105"/>
    </location>
</feature>
<evidence type="ECO:0000256" key="10">
    <source>
        <dbReference type="SAM" id="MobiDB-lite"/>
    </source>
</evidence>